<dbReference type="PANTHER" id="PTHR22811">
    <property type="entry name" value="TRANSMEMBRANE EMP24 DOMAIN-CONTAINING PROTEIN"/>
    <property type="match status" value="1"/>
</dbReference>
<evidence type="ECO:0000256" key="1">
    <source>
        <dbReference type="ARBA" id="ARBA00004479"/>
    </source>
</evidence>
<dbReference type="Proteomes" id="UP000789739">
    <property type="component" value="Unassembled WGS sequence"/>
</dbReference>
<evidence type="ECO:0000259" key="10">
    <source>
        <dbReference type="PROSITE" id="PS50866"/>
    </source>
</evidence>
<dbReference type="AlphaFoldDB" id="A0A9N8VP84"/>
<name>A0A9N8VP84_9GLOM</name>
<evidence type="ECO:0000313" key="11">
    <source>
        <dbReference type="EMBL" id="CAG8462022.1"/>
    </source>
</evidence>
<evidence type="ECO:0000256" key="7">
    <source>
        <dbReference type="RuleBase" id="RU003827"/>
    </source>
</evidence>
<dbReference type="GO" id="GO:0016020">
    <property type="term" value="C:membrane"/>
    <property type="evidence" value="ECO:0007669"/>
    <property type="project" value="UniProtKB-SubCell"/>
</dbReference>
<proteinExistence type="inferred from homology"/>
<evidence type="ECO:0000256" key="4">
    <source>
        <dbReference type="ARBA" id="ARBA00022729"/>
    </source>
</evidence>
<comment type="caution">
    <text evidence="11">The sequence shown here is derived from an EMBL/GenBank/DDBJ whole genome shotgun (WGS) entry which is preliminary data.</text>
</comment>
<dbReference type="InterPro" id="IPR015720">
    <property type="entry name" value="Emp24-like"/>
</dbReference>
<dbReference type="EMBL" id="CAJVPI010000033">
    <property type="protein sequence ID" value="CAG8462022.1"/>
    <property type="molecule type" value="Genomic_DNA"/>
</dbReference>
<feature type="signal peptide" evidence="9">
    <location>
        <begin position="1"/>
        <end position="29"/>
    </location>
</feature>
<protein>
    <submittedName>
        <fullName evidence="11">2241_t:CDS:1</fullName>
    </submittedName>
</protein>
<keyword evidence="4 9" id="KW-0732">Signal</keyword>
<accession>A0A9N8VP84</accession>
<dbReference type="PROSITE" id="PS50866">
    <property type="entry name" value="GOLD"/>
    <property type="match status" value="1"/>
</dbReference>
<evidence type="ECO:0000256" key="9">
    <source>
        <dbReference type="SAM" id="SignalP"/>
    </source>
</evidence>
<organism evidence="11 12">
    <name type="scientific">Paraglomus brasilianum</name>
    <dbReference type="NCBI Taxonomy" id="144538"/>
    <lineage>
        <taxon>Eukaryota</taxon>
        <taxon>Fungi</taxon>
        <taxon>Fungi incertae sedis</taxon>
        <taxon>Mucoromycota</taxon>
        <taxon>Glomeromycotina</taxon>
        <taxon>Glomeromycetes</taxon>
        <taxon>Paraglomerales</taxon>
        <taxon>Paraglomeraceae</taxon>
        <taxon>Paraglomus</taxon>
    </lineage>
</organism>
<sequence>MGSKQLNFRVSFMLVALTLLALFCLRTEALYFYLEGSEQKCFLEELPKETVVVGTFKAEEWSDKQKQFHENRGLGIQITVEELPHNSRLVNQKGPSSGTFTFTAVESGDHAICFRTNSSSWFSSIQVRLHLDMAIGDAMNSDDTEANQITGKEVWEEKEARRRVVIGEIVGGLRNLSQRVRDLNHRIADIRREQNYQREREAEFRDQSELTNSRAVVWTIVQLIVLGITCLWQMRHLKSFFETKKLV</sequence>
<keyword evidence="12" id="KW-1185">Reference proteome</keyword>
<comment type="subcellular location">
    <subcellularLocation>
        <location evidence="1 7">Membrane</location>
        <topology evidence="1 7">Single-pass type I membrane protein</topology>
    </subcellularLocation>
</comment>
<evidence type="ECO:0000256" key="3">
    <source>
        <dbReference type="ARBA" id="ARBA00022692"/>
    </source>
</evidence>
<dbReference type="OrthoDB" id="3427at2759"/>
<feature type="domain" description="GOLD" evidence="10">
    <location>
        <begin position="39"/>
        <end position="133"/>
    </location>
</feature>
<reference evidence="11" key="1">
    <citation type="submission" date="2021-06" db="EMBL/GenBank/DDBJ databases">
        <authorList>
            <person name="Kallberg Y."/>
            <person name="Tangrot J."/>
            <person name="Rosling A."/>
        </authorList>
    </citation>
    <scope>NUCLEOTIDE SEQUENCE</scope>
    <source>
        <strain evidence="11">BR232B</strain>
    </source>
</reference>
<keyword evidence="6 8" id="KW-0472">Membrane</keyword>
<feature type="chain" id="PRO_5040417690" evidence="9">
    <location>
        <begin position="30"/>
        <end position="247"/>
    </location>
</feature>
<dbReference type="InterPro" id="IPR009038">
    <property type="entry name" value="GOLD_dom"/>
</dbReference>
<evidence type="ECO:0000313" key="12">
    <source>
        <dbReference type="Proteomes" id="UP000789739"/>
    </source>
</evidence>
<evidence type="ECO:0000256" key="6">
    <source>
        <dbReference type="ARBA" id="ARBA00023136"/>
    </source>
</evidence>
<keyword evidence="5 8" id="KW-1133">Transmembrane helix</keyword>
<feature type="transmembrane region" description="Helical" evidence="8">
    <location>
        <begin position="215"/>
        <end position="234"/>
    </location>
</feature>
<gene>
    <name evidence="11" type="ORF">PBRASI_LOCUS636</name>
</gene>
<dbReference type="SMART" id="SM01190">
    <property type="entry name" value="EMP24_GP25L"/>
    <property type="match status" value="1"/>
</dbReference>
<dbReference type="Pfam" id="PF01105">
    <property type="entry name" value="EMP24_GP25L"/>
    <property type="match status" value="1"/>
</dbReference>
<evidence type="ECO:0000256" key="2">
    <source>
        <dbReference type="ARBA" id="ARBA00007104"/>
    </source>
</evidence>
<evidence type="ECO:0000256" key="8">
    <source>
        <dbReference type="SAM" id="Phobius"/>
    </source>
</evidence>
<comment type="similarity">
    <text evidence="2 7">Belongs to the EMP24/GP25L family.</text>
</comment>
<keyword evidence="3 7" id="KW-0812">Transmembrane</keyword>
<evidence type="ECO:0000256" key="5">
    <source>
        <dbReference type="ARBA" id="ARBA00022989"/>
    </source>
</evidence>